<evidence type="ECO:0000256" key="1">
    <source>
        <dbReference type="SAM" id="MobiDB-lite"/>
    </source>
</evidence>
<dbReference type="RefSeq" id="WP_015216010.1">
    <property type="nucleotide sequence ID" value="NC_019771.1"/>
</dbReference>
<dbReference type="KEGG" id="acy:Anacy_4022"/>
<proteinExistence type="predicted"/>
<protein>
    <submittedName>
        <fullName evidence="2">Uncharacterized protein</fullName>
    </submittedName>
</protein>
<keyword evidence="3" id="KW-1185">Reference proteome</keyword>
<dbReference type="PATRIC" id="fig|272123.3.peg.4367"/>
<dbReference type="OrthoDB" id="583342at2"/>
<organism evidence="2 3">
    <name type="scientific">Anabaena cylindrica (strain ATCC 27899 / PCC 7122)</name>
    <dbReference type="NCBI Taxonomy" id="272123"/>
    <lineage>
        <taxon>Bacteria</taxon>
        <taxon>Bacillati</taxon>
        <taxon>Cyanobacteriota</taxon>
        <taxon>Cyanophyceae</taxon>
        <taxon>Nostocales</taxon>
        <taxon>Nostocaceae</taxon>
        <taxon>Anabaena</taxon>
    </lineage>
</organism>
<gene>
    <name evidence="2" type="ordered locus">Anacy_4022</name>
</gene>
<accession>K9ZLI0</accession>
<dbReference type="Proteomes" id="UP000010474">
    <property type="component" value="Chromosome"/>
</dbReference>
<feature type="compositionally biased region" description="Basic and acidic residues" evidence="1">
    <location>
        <begin position="79"/>
        <end position="95"/>
    </location>
</feature>
<dbReference type="STRING" id="272123.Anacy_4022"/>
<dbReference type="HOGENOM" id="CLU_169435_0_0_3"/>
<reference evidence="3" key="1">
    <citation type="journal article" date="2013" name="Proc. Natl. Acad. Sci. U.S.A.">
        <title>Improving the coverage of the cyanobacterial phylum using diversity-driven genome sequencing.</title>
        <authorList>
            <person name="Shih P.M."/>
            <person name="Wu D."/>
            <person name="Latifi A."/>
            <person name="Axen S.D."/>
            <person name="Fewer D.P."/>
            <person name="Talla E."/>
            <person name="Calteau A."/>
            <person name="Cai F."/>
            <person name="Tandeau de Marsac N."/>
            <person name="Rippka R."/>
            <person name="Herdman M."/>
            <person name="Sivonen K."/>
            <person name="Coursin T."/>
            <person name="Laurent T."/>
            <person name="Goodwin L."/>
            <person name="Nolan M."/>
            <person name="Davenport K.W."/>
            <person name="Han C.S."/>
            <person name="Rubin E.M."/>
            <person name="Eisen J.A."/>
            <person name="Woyke T."/>
            <person name="Gugger M."/>
            <person name="Kerfeld C.A."/>
        </authorList>
    </citation>
    <scope>NUCLEOTIDE SEQUENCE [LARGE SCALE GENOMIC DNA]</scope>
    <source>
        <strain evidence="3">ATCC 27899 / PCC 7122</strain>
    </source>
</reference>
<dbReference type="EMBL" id="CP003659">
    <property type="protein sequence ID" value="AFZ59392.1"/>
    <property type="molecule type" value="Genomic_DNA"/>
</dbReference>
<sequence length="115" mass="13437">MTIKTITYKRILNLGNYESKHLELSCEVDEYDDPEIEMSRLMELVERKIREEADNKIEQELAAGRKLLREVKAEYEHIKNSIKESLHPTPDHPDSEEPDPDDIPFDHQVTEGGDF</sequence>
<name>K9ZLI0_ANACC</name>
<feature type="region of interest" description="Disordered" evidence="1">
    <location>
        <begin position="79"/>
        <end position="115"/>
    </location>
</feature>
<dbReference type="eggNOG" id="ENOG5030PT8">
    <property type="taxonomic scope" value="Bacteria"/>
</dbReference>
<evidence type="ECO:0000313" key="2">
    <source>
        <dbReference type="EMBL" id="AFZ59392.1"/>
    </source>
</evidence>
<dbReference type="AlphaFoldDB" id="K9ZLI0"/>
<evidence type="ECO:0000313" key="3">
    <source>
        <dbReference type="Proteomes" id="UP000010474"/>
    </source>
</evidence>